<keyword evidence="1" id="KW-1133">Transmembrane helix</keyword>
<evidence type="ECO:0000256" key="1">
    <source>
        <dbReference type="SAM" id="Phobius"/>
    </source>
</evidence>
<keyword evidence="3" id="KW-1185">Reference proteome</keyword>
<comment type="caution">
    <text evidence="2">The sequence shown here is derived from an EMBL/GenBank/DDBJ whole genome shotgun (WGS) entry which is preliminary data.</text>
</comment>
<reference evidence="2 3" key="1">
    <citation type="submission" date="2021-12" db="EMBL/GenBank/DDBJ databases">
        <title>Genome sequence of Kibdelosporangium philippinense ATCC 49844.</title>
        <authorList>
            <person name="Fedorov E.A."/>
            <person name="Omeragic M."/>
            <person name="Shalygina K.F."/>
            <person name="Maclea K.S."/>
        </authorList>
    </citation>
    <scope>NUCLEOTIDE SEQUENCE [LARGE SCALE GENOMIC DNA]</scope>
    <source>
        <strain evidence="2 3">ATCC 49844</strain>
    </source>
</reference>
<feature type="transmembrane region" description="Helical" evidence="1">
    <location>
        <begin position="161"/>
        <end position="186"/>
    </location>
</feature>
<keyword evidence="1" id="KW-0472">Membrane</keyword>
<feature type="transmembrane region" description="Helical" evidence="1">
    <location>
        <begin position="12"/>
        <end position="30"/>
    </location>
</feature>
<dbReference type="EMBL" id="JAJVCN010000001">
    <property type="protein sequence ID" value="MCE7001914.1"/>
    <property type="molecule type" value="Genomic_DNA"/>
</dbReference>
<feature type="transmembrane region" description="Helical" evidence="1">
    <location>
        <begin position="82"/>
        <end position="105"/>
    </location>
</feature>
<evidence type="ECO:0008006" key="4">
    <source>
        <dbReference type="Google" id="ProtNLM"/>
    </source>
</evidence>
<protein>
    <recommendedName>
        <fullName evidence="4">DUF2029 domain-containing protein</fullName>
    </recommendedName>
</protein>
<feature type="transmembrane region" description="Helical" evidence="1">
    <location>
        <begin position="247"/>
        <end position="267"/>
    </location>
</feature>
<dbReference type="RefSeq" id="WP_233722961.1">
    <property type="nucleotide sequence ID" value="NZ_JAJVCN010000001.1"/>
</dbReference>
<gene>
    <name evidence="2" type="ORF">LWC34_03545</name>
</gene>
<feature type="transmembrane region" description="Helical" evidence="1">
    <location>
        <begin position="198"/>
        <end position="216"/>
    </location>
</feature>
<name>A0ABS8Z4M5_9PSEU</name>
<feature type="transmembrane region" description="Helical" evidence="1">
    <location>
        <begin position="321"/>
        <end position="340"/>
    </location>
</feature>
<evidence type="ECO:0000313" key="2">
    <source>
        <dbReference type="EMBL" id="MCE7001914.1"/>
    </source>
</evidence>
<proteinExistence type="predicted"/>
<organism evidence="2 3">
    <name type="scientific">Kibdelosporangium philippinense</name>
    <dbReference type="NCBI Taxonomy" id="211113"/>
    <lineage>
        <taxon>Bacteria</taxon>
        <taxon>Bacillati</taxon>
        <taxon>Actinomycetota</taxon>
        <taxon>Actinomycetes</taxon>
        <taxon>Pseudonocardiales</taxon>
        <taxon>Pseudonocardiaceae</taxon>
        <taxon>Kibdelosporangium</taxon>
    </lineage>
</organism>
<feature type="transmembrane region" description="Helical" evidence="1">
    <location>
        <begin position="297"/>
        <end position="314"/>
    </location>
</feature>
<sequence>MTTYTTSTTRMTGAAVGFAAVVCAVARLLVSGDGFDRVWAEDGAVFLSDTRAYGLGSVVAEYSGYGHLVPRLLALIGSWLPLGYYALFTVLASSIVVGLLAWYVFTAAKRVTSSSVWAFIAAIALVLTPAYRAEALGNLANLQWFLMPAALWAIVDPHRTHVAAILIAAAAATTSPLSILLLPALLIIHGRTAWRTPVAAALAAGLAYQAIVRLIGMHSVANPAPRSPGAYVGMVFDILKQASSTPWAPLVAGAILIAVILSAWFIGARKDARAAAFVVTSALFVAVPTVLNGSPQPRYIACGFVILIWAACLAAPALQRIHAIVLATVLVVSALVTFPADPYRLSGPSWTSETNSACTTGTREVELSPEGWGSIRLPC</sequence>
<keyword evidence="1" id="KW-0812">Transmembrane</keyword>
<feature type="transmembrane region" description="Helical" evidence="1">
    <location>
        <begin position="111"/>
        <end position="128"/>
    </location>
</feature>
<evidence type="ECO:0000313" key="3">
    <source>
        <dbReference type="Proteomes" id="UP001521150"/>
    </source>
</evidence>
<accession>A0ABS8Z4M5</accession>
<dbReference type="Proteomes" id="UP001521150">
    <property type="component" value="Unassembled WGS sequence"/>
</dbReference>
<feature type="transmembrane region" description="Helical" evidence="1">
    <location>
        <begin position="274"/>
        <end position="291"/>
    </location>
</feature>